<sequence>MHGNLSRETQHAEVIRGFEPGDRAGSFETVNQVAAAEVPAPKASPFRFEFSAEAADHNTTALERYDFDFAKVLDDSPGSHNRDRRRERLRGTHHSEGSQET</sequence>
<gene>
    <name evidence="2" type="ORF">THAOC_14143</name>
</gene>
<keyword evidence="3" id="KW-1185">Reference proteome</keyword>
<evidence type="ECO:0000313" key="3">
    <source>
        <dbReference type="Proteomes" id="UP000266841"/>
    </source>
</evidence>
<feature type="compositionally biased region" description="Basic and acidic residues" evidence="1">
    <location>
        <begin position="80"/>
        <end position="101"/>
    </location>
</feature>
<evidence type="ECO:0000313" key="2">
    <source>
        <dbReference type="EMBL" id="EJK65056.1"/>
    </source>
</evidence>
<organism evidence="2 3">
    <name type="scientific">Thalassiosira oceanica</name>
    <name type="common">Marine diatom</name>
    <dbReference type="NCBI Taxonomy" id="159749"/>
    <lineage>
        <taxon>Eukaryota</taxon>
        <taxon>Sar</taxon>
        <taxon>Stramenopiles</taxon>
        <taxon>Ochrophyta</taxon>
        <taxon>Bacillariophyta</taxon>
        <taxon>Coscinodiscophyceae</taxon>
        <taxon>Thalassiosirophycidae</taxon>
        <taxon>Thalassiosirales</taxon>
        <taxon>Thalassiosiraceae</taxon>
        <taxon>Thalassiosira</taxon>
    </lineage>
</organism>
<evidence type="ECO:0000256" key="1">
    <source>
        <dbReference type="SAM" id="MobiDB-lite"/>
    </source>
</evidence>
<protein>
    <submittedName>
        <fullName evidence="2">Uncharacterized protein</fullName>
    </submittedName>
</protein>
<proteinExistence type="predicted"/>
<dbReference type="Proteomes" id="UP000266841">
    <property type="component" value="Unassembled WGS sequence"/>
</dbReference>
<feature type="region of interest" description="Disordered" evidence="1">
    <location>
        <begin position="72"/>
        <end position="101"/>
    </location>
</feature>
<comment type="caution">
    <text evidence="2">The sequence shown here is derived from an EMBL/GenBank/DDBJ whole genome shotgun (WGS) entry which is preliminary data.</text>
</comment>
<reference evidence="2 3" key="1">
    <citation type="journal article" date="2012" name="Genome Biol.">
        <title>Genome and low-iron response of an oceanic diatom adapted to chronic iron limitation.</title>
        <authorList>
            <person name="Lommer M."/>
            <person name="Specht M."/>
            <person name="Roy A.S."/>
            <person name="Kraemer L."/>
            <person name="Andreson R."/>
            <person name="Gutowska M.A."/>
            <person name="Wolf J."/>
            <person name="Bergner S.V."/>
            <person name="Schilhabel M.B."/>
            <person name="Klostermeier U.C."/>
            <person name="Beiko R.G."/>
            <person name="Rosenstiel P."/>
            <person name="Hippler M."/>
            <person name="Laroche J."/>
        </authorList>
    </citation>
    <scope>NUCLEOTIDE SEQUENCE [LARGE SCALE GENOMIC DNA]</scope>
    <source>
        <strain evidence="2 3">CCMP1005</strain>
    </source>
</reference>
<dbReference type="EMBL" id="AGNL01016493">
    <property type="protein sequence ID" value="EJK65056.1"/>
    <property type="molecule type" value="Genomic_DNA"/>
</dbReference>
<accession>K0SVP0</accession>
<feature type="region of interest" description="Disordered" evidence="1">
    <location>
        <begin position="1"/>
        <end position="24"/>
    </location>
</feature>
<name>K0SVP0_THAOC</name>
<feature type="compositionally biased region" description="Basic and acidic residues" evidence="1">
    <location>
        <begin position="8"/>
        <end position="22"/>
    </location>
</feature>
<dbReference type="AlphaFoldDB" id="K0SVP0"/>